<gene>
    <name evidence="2" type="ORF">PR002_g25760</name>
    <name evidence="3" type="ORF">PR003_g26131</name>
</gene>
<proteinExistence type="predicted"/>
<dbReference type="Proteomes" id="UP000435112">
    <property type="component" value="Unassembled WGS sequence"/>
</dbReference>
<organism evidence="3 4">
    <name type="scientific">Phytophthora rubi</name>
    <dbReference type="NCBI Taxonomy" id="129364"/>
    <lineage>
        <taxon>Eukaryota</taxon>
        <taxon>Sar</taxon>
        <taxon>Stramenopiles</taxon>
        <taxon>Oomycota</taxon>
        <taxon>Peronosporomycetes</taxon>
        <taxon>Peronosporales</taxon>
        <taxon>Peronosporaceae</taxon>
        <taxon>Phytophthora</taxon>
    </lineage>
</organism>
<feature type="region of interest" description="Disordered" evidence="1">
    <location>
        <begin position="108"/>
        <end position="138"/>
    </location>
</feature>
<dbReference type="EMBL" id="QXFU01003495">
    <property type="protein sequence ID" value="KAE8974919.1"/>
    <property type="molecule type" value="Genomic_DNA"/>
</dbReference>
<dbReference type="Proteomes" id="UP000434957">
    <property type="component" value="Unassembled WGS sequence"/>
</dbReference>
<accession>A0A6A4CAG3</accession>
<evidence type="ECO:0000313" key="5">
    <source>
        <dbReference type="Proteomes" id="UP000435112"/>
    </source>
</evidence>
<dbReference type="EMBL" id="QXFT01003309">
    <property type="protein sequence ID" value="KAE9287116.1"/>
    <property type="molecule type" value="Genomic_DNA"/>
</dbReference>
<evidence type="ECO:0000313" key="2">
    <source>
        <dbReference type="EMBL" id="KAE8974919.1"/>
    </source>
</evidence>
<evidence type="ECO:0000256" key="1">
    <source>
        <dbReference type="SAM" id="MobiDB-lite"/>
    </source>
</evidence>
<comment type="caution">
    <text evidence="3">The sequence shown here is derived from an EMBL/GenBank/DDBJ whole genome shotgun (WGS) entry which is preliminary data.</text>
</comment>
<sequence>MKKPVNAAELRRRADPDSLDELTETSATDNGPGPEIQGNESSSLDSTEVDEIVEPEIAISSWLSVIGEMTSADEVNTAENGDTAVEVDEMDEITDASLEAVVSGQAQISGMSNNYRDEDDEIPEADRRPLPQENDPLFSQESILRGLRGRKTPHADLFENQQLDAEFLSQ</sequence>
<name>A0A6A4CAG3_9STRA</name>
<keyword evidence="4" id="KW-1185">Reference proteome</keyword>
<reference evidence="3 4" key="1">
    <citation type="submission" date="2018-08" db="EMBL/GenBank/DDBJ databases">
        <title>Genomic investigation of the strawberry pathogen Phytophthora fragariae indicates pathogenicity is determined by transcriptional variation in three key races.</title>
        <authorList>
            <person name="Adams T.M."/>
            <person name="Armitage A.D."/>
            <person name="Sobczyk M.K."/>
            <person name="Bates H.J."/>
            <person name="Dunwell J.M."/>
            <person name="Nellist C.F."/>
            <person name="Harrison R.J."/>
        </authorList>
    </citation>
    <scope>NUCLEOTIDE SEQUENCE [LARGE SCALE GENOMIC DNA]</scope>
    <source>
        <strain evidence="2 5">SCRP324</strain>
        <strain evidence="3 4">SCRP333</strain>
    </source>
</reference>
<evidence type="ECO:0000313" key="4">
    <source>
        <dbReference type="Proteomes" id="UP000434957"/>
    </source>
</evidence>
<dbReference type="AlphaFoldDB" id="A0A6A4CAG3"/>
<protein>
    <submittedName>
        <fullName evidence="3">Uncharacterized protein</fullName>
    </submittedName>
</protein>
<feature type="region of interest" description="Disordered" evidence="1">
    <location>
        <begin position="1"/>
        <end position="51"/>
    </location>
</feature>
<evidence type="ECO:0000313" key="3">
    <source>
        <dbReference type="EMBL" id="KAE9287116.1"/>
    </source>
</evidence>